<accession>A0A9X4XGQ6</accession>
<reference evidence="1 2" key="1">
    <citation type="journal article" date="2019" name="Nat. Med.">
        <title>A library of human gut bacterial isolates paired with longitudinal multiomics data enables mechanistic microbiome research.</title>
        <authorList>
            <person name="Poyet M."/>
            <person name="Groussin M."/>
            <person name="Gibbons S.M."/>
            <person name="Avila-Pacheco J."/>
            <person name="Jiang X."/>
            <person name="Kearney S.M."/>
            <person name="Perrotta A.R."/>
            <person name="Berdy B."/>
            <person name="Zhao S."/>
            <person name="Lieberman T.D."/>
            <person name="Swanson P.K."/>
            <person name="Smith M."/>
            <person name="Roesemann S."/>
            <person name="Alexander J.E."/>
            <person name="Rich S.A."/>
            <person name="Livny J."/>
            <person name="Vlamakis H."/>
            <person name="Clish C."/>
            <person name="Bullock K."/>
            <person name="Deik A."/>
            <person name="Scott J."/>
            <person name="Pierce K.A."/>
            <person name="Xavier R.J."/>
            <person name="Alm E.J."/>
        </authorList>
    </citation>
    <scope>NUCLEOTIDE SEQUENCE [LARGE SCALE GENOMIC DNA]</scope>
    <source>
        <strain evidence="1 2">BIOML-A198</strain>
    </source>
</reference>
<evidence type="ECO:0000313" key="1">
    <source>
        <dbReference type="EMBL" id="MTK22247.1"/>
    </source>
</evidence>
<name>A0A9X4XGQ6_9FIRM</name>
<comment type="caution">
    <text evidence="1">The sequence shown here is derived from an EMBL/GenBank/DDBJ whole genome shotgun (WGS) entry which is preliminary data.</text>
</comment>
<sequence>MSELKIGDKVMHYIDDIEGYRTFEIEGIEPSGRYVLKGIDTATNLSRNLDNDIPDKRFHYMKVSDHE</sequence>
<organism evidence="1 2">
    <name type="scientific">Turicibacter sanguinis</name>
    <dbReference type="NCBI Taxonomy" id="154288"/>
    <lineage>
        <taxon>Bacteria</taxon>
        <taxon>Bacillati</taxon>
        <taxon>Bacillota</taxon>
        <taxon>Erysipelotrichia</taxon>
        <taxon>Erysipelotrichales</taxon>
        <taxon>Turicibacteraceae</taxon>
        <taxon>Turicibacter</taxon>
    </lineage>
</organism>
<dbReference type="EMBL" id="WMQE01000033">
    <property type="protein sequence ID" value="MTK22247.1"/>
    <property type="molecule type" value="Genomic_DNA"/>
</dbReference>
<protein>
    <submittedName>
        <fullName evidence="1">Uncharacterized protein</fullName>
    </submittedName>
</protein>
<dbReference type="Proteomes" id="UP000487649">
    <property type="component" value="Unassembled WGS sequence"/>
</dbReference>
<dbReference type="AlphaFoldDB" id="A0A9X4XGQ6"/>
<evidence type="ECO:0000313" key="2">
    <source>
        <dbReference type="Proteomes" id="UP000487649"/>
    </source>
</evidence>
<proteinExistence type="predicted"/>
<gene>
    <name evidence="1" type="ORF">GMA92_12585</name>
</gene>